<dbReference type="AlphaFoldDB" id="A0AAW1P3D2"/>
<feature type="compositionally biased region" description="Basic and acidic residues" evidence="1">
    <location>
        <begin position="41"/>
        <end position="57"/>
    </location>
</feature>
<feature type="compositionally biased region" description="Basic and acidic residues" evidence="1">
    <location>
        <begin position="232"/>
        <end position="267"/>
    </location>
</feature>
<dbReference type="InterPro" id="IPR040306">
    <property type="entry name" value="Os02g0753200-like"/>
</dbReference>
<accession>A0AAW1P3D2</accession>
<evidence type="ECO:0000313" key="2">
    <source>
        <dbReference type="EMBL" id="KAK9804804.1"/>
    </source>
</evidence>
<dbReference type="Proteomes" id="UP001489004">
    <property type="component" value="Unassembled WGS sequence"/>
</dbReference>
<feature type="compositionally biased region" description="Basic and acidic residues" evidence="1">
    <location>
        <begin position="135"/>
        <end position="144"/>
    </location>
</feature>
<proteinExistence type="predicted"/>
<feature type="region of interest" description="Disordered" evidence="1">
    <location>
        <begin position="181"/>
        <end position="267"/>
    </location>
</feature>
<evidence type="ECO:0000256" key="1">
    <source>
        <dbReference type="SAM" id="MobiDB-lite"/>
    </source>
</evidence>
<feature type="region of interest" description="Disordered" evidence="1">
    <location>
        <begin position="1"/>
        <end position="144"/>
    </location>
</feature>
<organism evidence="2 3">
    <name type="scientific">[Myrmecia] bisecta</name>
    <dbReference type="NCBI Taxonomy" id="41462"/>
    <lineage>
        <taxon>Eukaryota</taxon>
        <taxon>Viridiplantae</taxon>
        <taxon>Chlorophyta</taxon>
        <taxon>core chlorophytes</taxon>
        <taxon>Trebouxiophyceae</taxon>
        <taxon>Trebouxiales</taxon>
        <taxon>Trebouxiaceae</taxon>
        <taxon>Myrmecia</taxon>
    </lineage>
</organism>
<dbReference type="PANTHER" id="PTHR35321">
    <property type="entry name" value="OS02G0753200 PROTEIN"/>
    <property type="match status" value="1"/>
</dbReference>
<reference evidence="2 3" key="1">
    <citation type="journal article" date="2024" name="Nat. Commun.">
        <title>Phylogenomics reveals the evolutionary origins of lichenization in chlorophyte algae.</title>
        <authorList>
            <person name="Puginier C."/>
            <person name="Libourel C."/>
            <person name="Otte J."/>
            <person name="Skaloud P."/>
            <person name="Haon M."/>
            <person name="Grisel S."/>
            <person name="Petersen M."/>
            <person name="Berrin J.G."/>
            <person name="Delaux P.M."/>
            <person name="Dal Grande F."/>
            <person name="Keller J."/>
        </authorList>
    </citation>
    <scope>NUCLEOTIDE SEQUENCE [LARGE SCALE GENOMIC DNA]</scope>
    <source>
        <strain evidence="2 3">SAG 2043</strain>
    </source>
</reference>
<feature type="compositionally biased region" description="Low complexity" evidence="1">
    <location>
        <begin position="201"/>
        <end position="210"/>
    </location>
</feature>
<feature type="compositionally biased region" description="Basic and acidic residues" evidence="1">
    <location>
        <begin position="12"/>
        <end position="22"/>
    </location>
</feature>
<comment type="caution">
    <text evidence="2">The sequence shown here is derived from an EMBL/GenBank/DDBJ whole genome shotgun (WGS) entry which is preliminary data.</text>
</comment>
<gene>
    <name evidence="2" type="ORF">WJX72_006546</name>
</gene>
<sequence>MALVPYDSDSGSGKKEVDKGGSDSEDADSYFVGSDSESEDDATRRRREAEERLRDSEAETTGRGLALPAAADVLAQSSGPPKYLDPEATRPLASYALHGLGRPPAGSGGASAASTTGPTEPKAWDIASMAPPLKGQKDSDKRGLPEGAVISAAAKRYKTDDRVSSSVVTAAQVAMLGGQWRPTAEADADGKQDMIGPSAHPQAKQPAAKATRAMSVSEFLDKGVGGAQLPRSKQDRKEKEKLKRGREQSSVHGWKSEAEMVLRQQYD</sequence>
<feature type="compositionally biased region" description="Low complexity" evidence="1">
    <location>
        <begin position="110"/>
        <end position="119"/>
    </location>
</feature>
<dbReference type="EMBL" id="JALJOR010000017">
    <property type="protein sequence ID" value="KAK9804804.1"/>
    <property type="molecule type" value="Genomic_DNA"/>
</dbReference>
<evidence type="ECO:0000313" key="3">
    <source>
        <dbReference type="Proteomes" id="UP001489004"/>
    </source>
</evidence>
<dbReference type="PANTHER" id="PTHR35321:SF1">
    <property type="entry name" value="OS02G0753200 PROTEIN"/>
    <property type="match status" value="1"/>
</dbReference>
<protein>
    <submittedName>
        <fullName evidence="2">Uncharacterized protein</fullName>
    </submittedName>
</protein>
<name>A0AAW1P3D2_9CHLO</name>
<keyword evidence="3" id="KW-1185">Reference proteome</keyword>